<evidence type="ECO:0000256" key="1">
    <source>
        <dbReference type="SAM" id="SignalP"/>
    </source>
</evidence>
<gene>
    <name evidence="2" type="ORF">AQJ54_20420</name>
</gene>
<keyword evidence="1" id="KW-0732">Signal</keyword>
<keyword evidence="3" id="KW-1185">Reference proteome</keyword>
<dbReference type="Proteomes" id="UP000054375">
    <property type="component" value="Unassembled WGS sequence"/>
</dbReference>
<proteinExistence type="predicted"/>
<feature type="signal peptide" evidence="1">
    <location>
        <begin position="1"/>
        <end position="24"/>
    </location>
</feature>
<organism evidence="2 3">
    <name type="scientific">Streptomyces griseorubiginosus</name>
    <dbReference type="NCBI Taxonomy" id="67304"/>
    <lineage>
        <taxon>Bacteria</taxon>
        <taxon>Bacillati</taxon>
        <taxon>Actinomycetota</taxon>
        <taxon>Actinomycetes</taxon>
        <taxon>Kitasatosporales</taxon>
        <taxon>Streptomycetaceae</taxon>
        <taxon>Streptomyces</taxon>
    </lineage>
</organism>
<dbReference type="AlphaFoldDB" id="A0A101S0T8"/>
<evidence type="ECO:0000313" key="3">
    <source>
        <dbReference type="Proteomes" id="UP000054375"/>
    </source>
</evidence>
<sequence length="146" mass="15034">MKSIRHKAVTAGALAVLAIGGTLAATAPASAATTGAYNGACGKGYEVFTSTPIKSSQTTVAATTYVAYSSADKQWCAVTVRSKPGARVFMEVTLDTWTTSSTPARDAGSYTTYAGPVYKDLPAPGQCMTWSGSIDISYNSDIGLCP</sequence>
<accession>A0A101S0T8</accession>
<evidence type="ECO:0008006" key="4">
    <source>
        <dbReference type="Google" id="ProtNLM"/>
    </source>
</evidence>
<dbReference type="EMBL" id="LMWV01000017">
    <property type="protein sequence ID" value="KUN65211.1"/>
    <property type="molecule type" value="Genomic_DNA"/>
</dbReference>
<dbReference type="RefSeq" id="WP_062239348.1">
    <property type="nucleotide sequence ID" value="NZ_JBPJFL010000001.1"/>
</dbReference>
<comment type="caution">
    <text evidence="2">The sequence shown here is derived from an EMBL/GenBank/DDBJ whole genome shotgun (WGS) entry which is preliminary data.</text>
</comment>
<reference evidence="2 3" key="1">
    <citation type="submission" date="2015-10" db="EMBL/GenBank/DDBJ databases">
        <title>Draft genome sequence of Streptomyces griseorubiginosus DSM 40469, type strain for the species Streptomyces griseorubiginosus.</title>
        <authorList>
            <person name="Ruckert C."/>
            <person name="Winkler A."/>
            <person name="Kalinowski J."/>
            <person name="Kampfer P."/>
            <person name="Glaeser S."/>
        </authorList>
    </citation>
    <scope>NUCLEOTIDE SEQUENCE [LARGE SCALE GENOMIC DNA]</scope>
    <source>
        <strain evidence="2 3">DSM 40469</strain>
    </source>
</reference>
<evidence type="ECO:0000313" key="2">
    <source>
        <dbReference type="EMBL" id="KUN65211.1"/>
    </source>
</evidence>
<feature type="chain" id="PRO_5038421113" description="Spore-associated protein A" evidence="1">
    <location>
        <begin position="25"/>
        <end position="146"/>
    </location>
</feature>
<name>A0A101S0T8_9ACTN</name>
<protein>
    <recommendedName>
        <fullName evidence="4">Spore-associated protein A</fullName>
    </recommendedName>
</protein>